<dbReference type="AlphaFoldDB" id="F2L430"/>
<dbReference type="eggNOG" id="arCOG05474">
    <property type="taxonomic scope" value="Archaea"/>
</dbReference>
<accession>F2L430</accession>
<organism evidence="2 3">
    <name type="scientific">Thermoproteus uzoniensis (strain 768-20)</name>
    <dbReference type="NCBI Taxonomy" id="999630"/>
    <lineage>
        <taxon>Archaea</taxon>
        <taxon>Thermoproteota</taxon>
        <taxon>Thermoprotei</taxon>
        <taxon>Thermoproteales</taxon>
        <taxon>Thermoproteaceae</taxon>
        <taxon>Thermoproteus</taxon>
    </lineage>
</organism>
<keyword evidence="1" id="KW-0812">Transmembrane</keyword>
<proteinExistence type="predicted"/>
<reference evidence="2 3" key="1">
    <citation type="journal article" date="2011" name="J. Bacteriol.">
        <title>Complete genome sequence of the thermoacidophilic crenarchaeon Thermoproteus uzoniensis 768-20.</title>
        <authorList>
            <person name="Mardanov A.V."/>
            <person name="Gumerov V.M."/>
            <person name="Beletsky A.V."/>
            <person name="Prokofeva M.I."/>
            <person name="Bonch-Osmolovskaya E.A."/>
            <person name="Ravin N.V."/>
            <person name="Skryabin K.G."/>
        </authorList>
    </citation>
    <scope>NUCLEOTIDE SEQUENCE [LARGE SCALE GENOMIC DNA]</scope>
    <source>
        <strain evidence="2 3">768-20</strain>
    </source>
</reference>
<evidence type="ECO:0000313" key="2">
    <source>
        <dbReference type="EMBL" id="AEA12086.1"/>
    </source>
</evidence>
<dbReference type="GeneID" id="10360135"/>
<name>F2L430_THEU7</name>
<dbReference type="HOGENOM" id="CLU_1212653_0_0_2"/>
<dbReference type="RefSeq" id="WP_013679422.1">
    <property type="nucleotide sequence ID" value="NC_015315.1"/>
</dbReference>
<dbReference type="Proteomes" id="UP000008138">
    <property type="component" value="Chromosome"/>
</dbReference>
<evidence type="ECO:0000256" key="1">
    <source>
        <dbReference type="SAM" id="Phobius"/>
    </source>
</evidence>
<dbReference type="STRING" id="999630.TUZN_0592"/>
<keyword evidence="1" id="KW-0472">Membrane</keyword>
<dbReference type="OrthoDB" id="29003at2157"/>
<sequence>MRGLEALEVAILLSVSLAIIFAAVPYIVQNIFQIEASLEAKNVMAFLTALADSLETDFGMTGVQRMYQLPNSYFGSFYVRTPRLYVTVQCGGVSQTYVFREAVIGYNSTYVEFGNSMLRGLNGSLAVPIGEPVVAVNSTYPRTVRLYSRVVFVNGTNSLYLYTISASFTQQGNGGVLAYVVGPLNSTSISCGGSVNVVVQSRLGSKTVSFNNIKNIYIVWNNITLIWK</sequence>
<reference key="2">
    <citation type="submission" date="2011-03" db="EMBL/GenBank/DDBJ databases">
        <title>Complete genome sequence of the thermoacidophilic crenarchaeon Thermoproteus uzoniensis 768-20.</title>
        <authorList>
            <person name="Mardanov A.V."/>
            <person name="Gumerov V.M."/>
            <person name="Beletsky A.V."/>
            <person name="Prokofeva M.I."/>
            <person name="Bonch-Osmolovskaya E.A."/>
            <person name="Ravin N.V."/>
            <person name="Skryabin K.G."/>
        </authorList>
    </citation>
    <scope>NUCLEOTIDE SEQUENCE</scope>
    <source>
        <strain>768-20</strain>
    </source>
</reference>
<evidence type="ECO:0000313" key="3">
    <source>
        <dbReference type="Proteomes" id="UP000008138"/>
    </source>
</evidence>
<dbReference type="EMBL" id="CP002590">
    <property type="protein sequence ID" value="AEA12086.1"/>
    <property type="molecule type" value="Genomic_DNA"/>
</dbReference>
<keyword evidence="1" id="KW-1133">Transmembrane helix</keyword>
<feature type="transmembrane region" description="Helical" evidence="1">
    <location>
        <begin position="7"/>
        <end position="28"/>
    </location>
</feature>
<protein>
    <submittedName>
        <fullName evidence="2">Uncharacterized protein</fullName>
    </submittedName>
</protein>
<keyword evidence="3" id="KW-1185">Reference proteome</keyword>
<gene>
    <name evidence="2" type="ordered locus">TUZN_0592</name>
</gene>
<dbReference type="KEGG" id="tuz:TUZN_0592"/>